<dbReference type="SMART" id="SM00895">
    <property type="entry name" value="FCD"/>
    <property type="match status" value="1"/>
</dbReference>
<reference evidence="5 6" key="1">
    <citation type="journal article" date="2018" name="Antonie Van Leeuwenhoek">
        <title>Larkinella terrae sp. nov., isolated from soil on Jeju Island, South Korea.</title>
        <authorList>
            <person name="Ten L.N."/>
            <person name="Jeon J."/>
            <person name="Park S.J."/>
            <person name="Park S."/>
            <person name="Lee S.Y."/>
            <person name="Kim M.K."/>
            <person name="Jung H.Y."/>
        </authorList>
    </citation>
    <scope>NUCLEOTIDE SEQUENCE [LARGE SCALE GENOMIC DNA]</scope>
    <source>
        <strain evidence="5 6">KCTC 52001</strain>
    </source>
</reference>
<dbReference type="PROSITE" id="PS50949">
    <property type="entry name" value="HTH_GNTR"/>
    <property type="match status" value="1"/>
</dbReference>
<dbReference type="OrthoDB" id="1040417at2"/>
<dbReference type="Pfam" id="PF00392">
    <property type="entry name" value="GntR"/>
    <property type="match status" value="1"/>
</dbReference>
<dbReference type="CDD" id="cd07377">
    <property type="entry name" value="WHTH_GntR"/>
    <property type="match status" value="1"/>
</dbReference>
<feature type="domain" description="HTH gntR-type" evidence="4">
    <location>
        <begin position="16"/>
        <end position="84"/>
    </location>
</feature>
<comment type="caution">
    <text evidence="5">The sequence shown here is derived from an EMBL/GenBank/DDBJ whole genome shotgun (WGS) entry which is preliminary data.</text>
</comment>
<dbReference type="InterPro" id="IPR036388">
    <property type="entry name" value="WH-like_DNA-bd_sf"/>
</dbReference>
<evidence type="ECO:0000256" key="1">
    <source>
        <dbReference type="ARBA" id="ARBA00023015"/>
    </source>
</evidence>
<evidence type="ECO:0000256" key="3">
    <source>
        <dbReference type="ARBA" id="ARBA00023163"/>
    </source>
</evidence>
<sequence length="232" mass="26351">MTVPNAFPEIEPILSTTMADVVEEKLRTYFRDKGFSPGDALPKEVELAEALQVSRNVVREALSRLRMLGMIETKKRRGMILAEPDVLSGLERLLDPQLLGKGVMKQLFELRLVLEIGMGDLLFLRRKETDLQILQQIVEDELKAASHAERVECDIRFHSTLYRMTGNETLRRFQKLLVPMFQYIIENEAGPDGQTAVGAVSHAGLLAILRHGDPTSFREAMKKHLDPHFLFL</sequence>
<dbReference type="Gene3D" id="1.10.10.10">
    <property type="entry name" value="Winged helix-like DNA-binding domain superfamily/Winged helix DNA-binding domain"/>
    <property type="match status" value="1"/>
</dbReference>
<evidence type="ECO:0000259" key="4">
    <source>
        <dbReference type="PROSITE" id="PS50949"/>
    </source>
</evidence>
<name>A0A7K0ESK1_9BACT</name>
<proteinExistence type="predicted"/>
<keyword evidence="1" id="KW-0805">Transcription regulation</keyword>
<dbReference type="RefSeq" id="WP_154178098.1">
    <property type="nucleotide sequence ID" value="NZ_WJXZ01000014.1"/>
</dbReference>
<dbReference type="SUPFAM" id="SSF48008">
    <property type="entry name" value="GntR ligand-binding domain-like"/>
    <property type="match status" value="1"/>
</dbReference>
<dbReference type="SUPFAM" id="SSF46785">
    <property type="entry name" value="Winged helix' DNA-binding domain"/>
    <property type="match status" value="1"/>
</dbReference>
<keyword evidence="2" id="KW-0238">DNA-binding</keyword>
<protein>
    <submittedName>
        <fullName evidence="5">FCD domain-containing protein</fullName>
    </submittedName>
</protein>
<dbReference type="GO" id="GO:0003677">
    <property type="term" value="F:DNA binding"/>
    <property type="evidence" value="ECO:0007669"/>
    <property type="project" value="UniProtKB-KW"/>
</dbReference>
<dbReference type="SMART" id="SM00345">
    <property type="entry name" value="HTH_GNTR"/>
    <property type="match status" value="1"/>
</dbReference>
<dbReference type="Gene3D" id="1.20.120.530">
    <property type="entry name" value="GntR ligand-binding domain-like"/>
    <property type="match status" value="1"/>
</dbReference>
<dbReference type="PANTHER" id="PTHR43537:SF44">
    <property type="entry name" value="GNTR FAMILY REGULATORY PROTEIN"/>
    <property type="match status" value="1"/>
</dbReference>
<accession>A0A7K0ESK1</accession>
<evidence type="ECO:0000313" key="6">
    <source>
        <dbReference type="Proteomes" id="UP000441754"/>
    </source>
</evidence>
<dbReference type="Pfam" id="PF07729">
    <property type="entry name" value="FCD"/>
    <property type="match status" value="1"/>
</dbReference>
<dbReference type="InterPro" id="IPR011711">
    <property type="entry name" value="GntR_C"/>
</dbReference>
<keyword evidence="3" id="KW-0804">Transcription</keyword>
<evidence type="ECO:0000313" key="5">
    <source>
        <dbReference type="EMBL" id="MRS64790.1"/>
    </source>
</evidence>
<evidence type="ECO:0000256" key="2">
    <source>
        <dbReference type="ARBA" id="ARBA00023125"/>
    </source>
</evidence>
<dbReference type="InterPro" id="IPR036390">
    <property type="entry name" value="WH_DNA-bd_sf"/>
</dbReference>
<dbReference type="Proteomes" id="UP000441754">
    <property type="component" value="Unassembled WGS sequence"/>
</dbReference>
<dbReference type="PANTHER" id="PTHR43537">
    <property type="entry name" value="TRANSCRIPTIONAL REGULATOR, GNTR FAMILY"/>
    <property type="match status" value="1"/>
</dbReference>
<dbReference type="InterPro" id="IPR008920">
    <property type="entry name" value="TF_FadR/GntR_C"/>
</dbReference>
<dbReference type="AlphaFoldDB" id="A0A7K0ESK1"/>
<dbReference type="PRINTS" id="PR00035">
    <property type="entry name" value="HTHGNTR"/>
</dbReference>
<dbReference type="EMBL" id="WJXZ01000014">
    <property type="protein sequence ID" value="MRS64790.1"/>
    <property type="molecule type" value="Genomic_DNA"/>
</dbReference>
<keyword evidence="6" id="KW-1185">Reference proteome</keyword>
<dbReference type="GO" id="GO:0003700">
    <property type="term" value="F:DNA-binding transcription factor activity"/>
    <property type="evidence" value="ECO:0007669"/>
    <property type="project" value="InterPro"/>
</dbReference>
<gene>
    <name evidence="5" type="ORF">GJJ30_26060</name>
</gene>
<dbReference type="InterPro" id="IPR000524">
    <property type="entry name" value="Tscrpt_reg_HTH_GntR"/>
</dbReference>
<organism evidence="5 6">
    <name type="scientific">Larkinella terrae</name>
    <dbReference type="NCBI Taxonomy" id="2025311"/>
    <lineage>
        <taxon>Bacteria</taxon>
        <taxon>Pseudomonadati</taxon>
        <taxon>Bacteroidota</taxon>
        <taxon>Cytophagia</taxon>
        <taxon>Cytophagales</taxon>
        <taxon>Spirosomataceae</taxon>
        <taxon>Larkinella</taxon>
    </lineage>
</organism>